<dbReference type="OrthoDB" id="273614at2"/>
<name>A0A327JV15_9HYPH</name>
<keyword evidence="1" id="KW-0808">Transferase</keyword>
<dbReference type="SUPFAM" id="SSF55729">
    <property type="entry name" value="Acyl-CoA N-acyltransferases (Nat)"/>
    <property type="match status" value="1"/>
</dbReference>
<dbReference type="PROSITE" id="PS51186">
    <property type="entry name" value="GNAT"/>
    <property type="match status" value="1"/>
</dbReference>
<protein>
    <recommendedName>
        <fullName evidence="3">N-acetyltransferase domain-containing protein</fullName>
    </recommendedName>
</protein>
<evidence type="ECO:0000256" key="2">
    <source>
        <dbReference type="ARBA" id="ARBA00023315"/>
    </source>
</evidence>
<dbReference type="EMBL" id="NPEV01000001">
    <property type="protein sequence ID" value="RAI30067.1"/>
    <property type="molecule type" value="Genomic_DNA"/>
</dbReference>
<dbReference type="Proteomes" id="UP000249299">
    <property type="component" value="Unassembled WGS sequence"/>
</dbReference>
<dbReference type="Pfam" id="PF00583">
    <property type="entry name" value="Acetyltransf_1"/>
    <property type="match status" value="1"/>
</dbReference>
<dbReference type="InterPro" id="IPR016181">
    <property type="entry name" value="Acyl_CoA_acyltransferase"/>
</dbReference>
<accession>A0A327JV15</accession>
<gene>
    <name evidence="4" type="ORF">CH339_00610</name>
</gene>
<reference evidence="4 5" key="1">
    <citation type="submission" date="2017-07" db="EMBL/GenBank/DDBJ databases">
        <title>Draft Genome Sequences of Select Purple Nonsulfur Bacteria.</title>
        <authorList>
            <person name="Lasarre B."/>
            <person name="Mckinlay J.B."/>
        </authorList>
    </citation>
    <scope>NUCLEOTIDE SEQUENCE [LARGE SCALE GENOMIC DNA]</scope>
    <source>
        <strain evidence="4 5">DSM 11290</strain>
    </source>
</reference>
<comment type="caution">
    <text evidence="4">The sequence shown here is derived from an EMBL/GenBank/DDBJ whole genome shotgun (WGS) entry which is preliminary data.</text>
</comment>
<dbReference type="CDD" id="cd04301">
    <property type="entry name" value="NAT_SF"/>
    <property type="match status" value="1"/>
</dbReference>
<dbReference type="InterPro" id="IPR050832">
    <property type="entry name" value="Bact_Acetyltransf"/>
</dbReference>
<dbReference type="Gene3D" id="3.40.630.30">
    <property type="match status" value="1"/>
</dbReference>
<organism evidence="4 5">
    <name type="scientific">Rhodobium orientis</name>
    <dbReference type="NCBI Taxonomy" id="34017"/>
    <lineage>
        <taxon>Bacteria</taxon>
        <taxon>Pseudomonadati</taxon>
        <taxon>Pseudomonadota</taxon>
        <taxon>Alphaproteobacteria</taxon>
        <taxon>Hyphomicrobiales</taxon>
        <taxon>Rhodobiaceae</taxon>
        <taxon>Rhodobium</taxon>
    </lineage>
</organism>
<keyword evidence="5" id="KW-1185">Reference proteome</keyword>
<proteinExistence type="predicted"/>
<dbReference type="GO" id="GO:0016747">
    <property type="term" value="F:acyltransferase activity, transferring groups other than amino-acyl groups"/>
    <property type="evidence" value="ECO:0007669"/>
    <property type="project" value="InterPro"/>
</dbReference>
<evidence type="ECO:0000259" key="3">
    <source>
        <dbReference type="PROSITE" id="PS51186"/>
    </source>
</evidence>
<evidence type="ECO:0000256" key="1">
    <source>
        <dbReference type="ARBA" id="ARBA00022679"/>
    </source>
</evidence>
<feature type="domain" description="N-acetyltransferase" evidence="3">
    <location>
        <begin position="8"/>
        <end position="163"/>
    </location>
</feature>
<evidence type="ECO:0000313" key="4">
    <source>
        <dbReference type="EMBL" id="RAI30067.1"/>
    </source>
</evidence>
<dbReference type="PANTHER" id="PTHR43877">
    <property type="entry name" value="AMINOALKYLPHOSPHONATE N-ACETYLTRANSFERASE-RELATED-RELATED"/>
    <property type="match status" value="1"/>
</dbReference>
<dbReference type="AlphaFoldDB" id="A0A327JV15"/>
<dbReference type="InterPro" id="IPR000182">
    <property type="entry name" value="GNAT_dom"/>
</dbReference>
<keyword evidence="2" id="KW-0012">Acyltransferase</keyword>
<sequence>MVIGYGWVPGVVGEIVRAHAVYYAREWDFGPVFEAKVAGGLAAFLERYDPARDRLVHAHDGDTFLGSVVIDGSDPELAPGGTHLRWFVVTDAARGRGLGRRLMDEAVGFLQSSGAASCYLDTFAGLDAARHLYESCGFRLTEEREATSWGTPVAEQRFVLDVDASAAGAAPSLTCG</sequence>
<evidence type="ECO:0000313" key="5">
    <source>
        <dbReference type="Proteomes" id="UP000249299"/>
    </source>
</evidence>